<dbReference type="InterPro" id="IPR044611">
    <property type="entry name" value="E3A/B/C-like"/>
</dbReference>
<comment type="caution">
    <text evidence="7">The sequence shown here is derived from an EMBL/GenBank/DDBJ whole genome shotgun (WGS) entry which is preliminary data.</text>
</comment>
<dbReference type="SMART" id="SM00119">
    <property type="entry name" value="HECTc"/>
    <property type="match status" value="1"/>
</dbReference>
<gene>
    <name evidence="8" type="ORF">HINF_LOCUS49693</name>
    <name evidence="7" type="ORF">HINF_LOCUS8165</name>
</gene>
<accession>A0AA86NJP5</accession>
<dbReference type="Proteomes" id="UP001642409">
    <property type="component" value="Unassembled WGS sequence"/>
</dbReference>
<feature type="domain" description="HECT" evidence="6">
    <location>
        <begin position="316"/>
        <end position="650"/>
    </location>
</feature>
<dbReference type="PANTHER" id="PTHR45700:SF2">
    <property type="entry name" value="UBIQUITIN-PROTEIN LIGASE E3C"/>
    <property type="match status" value="1"/>
</dbReference>
<proteinExistence type="predicted"/>
<evidence type="ECO:0000256" key="4">
    <source>
        <dbReference type="ARBA" id="ARBA00022786"/>
    </source>
</evidence>
<keyword evidence="9" id="KW-1185">Reference proteome</keyword>
<name>A0AA86NJP5_9EUKA</name>
<sequence length="650" mass="76900">MSSLEANGLQARIEIEQKRRGYVYTFTYKQIIALAYHYQFTPGSSVDAFDKLIAKEEYKIEIITDHFQTIMQLLLIKGYITEKIFPQTIEADEEFKCFCRLYKEVALNLRALKLETEFVLGSLHKITDEATFMIGLSLVSPILCNTHDYLWLRAVGSNPQLTDEQLFSQLCKCYSYNQYTRQNFSNKQFLRFLNVCPKKKLTLYTTKPLCKQQALQFYAKNQTPLNINEKYLQPNQIEQYQNKCQQLIRDFDINLEDTFYNYPELVNQVQKQMLLRSNPYKFDTIEFYVTRDTLASDILSHFYQYSHISPANQKLQEVQLLFYQSIYVQFKQEDGVDAGGLTREVFPVLIRQMVTEYYWLFRQFHQFWFPDQTSMLDDKNLVDSCQLIGVVFGICLLNNLQIDDYFPNVFYQLLLTETLTFEQQVEYLMEIDPEFVQNMVKLLEFKDQEDLEDILCLNFTYNLNIFDTPAQYDLIPDGENIAVNGQNVEQYVHLMIRQILLGNRNEEIFKNLRIGLRLVIPEFKLKFLTSQEMRFFLCGDTQIDFQQLKKITTYQWPYTEHTTIIKMFWEVLANMSPTKQKQFLKFMFSSPRVPPFGFKKFEIVRNGDANGYIVAHTCASILDLPEYQTIQELRKKLEFSIQFCEGFGVL</sequence>
<evidence type="ECO:0000256" key="3">
    <source>
        <dbReference type="ARBA" id="ARBA00022679"/>
    </source>
</evidence>
<evidence type="ECO:0000313" key="7">
    <source>
        <dbReference type="EMBL" id="CAI9920520.1"/>
    </source>
</evidence>
<reference evidence="8 9" key="2">
    <citation type="submission" date="2024-07" db="EMBL/GenBank/DDBJ databases">
        <authorList>
            <person name="Akdeniz Z."/>
        </authorList>
    </citation>
    <scope>NUCLEOTIDE SEQUENCE [LARGE SCALE GENOMIC DNA]</scope>
</reference>
<evidence type="ECO:0000313" key="9">
    <source>
        <dbReference type="Proteomes" id="UP001642409"/>
    </source>
</evidence>
<dbReference type="Gene3D" id="3.30.2410.10">
    <property type="entry name" value="Hect, E3 ligase catalytic domain"/>
    <property type="match status" value="1"/>
</dbReference>
<evidence type="ECO:0000256" key="1">
    <source>
        <dbReference type="ARBA" id="ARBA00000885"/>
    </source>
</evidence>
<dbReference type="InterPro" id="IPR000569">
    <property type="entry name" value="HECT_dom"/>
</dbReference>
<keyword evidence="3" id="KW-0808">Transferase</keyword>
<organism evidence="7">
    <name type="scientific">Hexamita inflata</name>
    <dbReference type="NCBI Taxonomy" id="28002"/>
    <lineage>
        <taxon>Eukaryota</taxon>
        <taxon>Metamonada</taxon>
        <taxon>Diplomonadida</taxon>
        <taxon>Hexamitidae</taxon>
        <taxon>Hexamitinae</taxon>
        <taxon>Hexamita</taxon>
    </lineage>
</organism>
<keyword evidence="4 5" id="KW-0833">Ubl conjugation pathway</keyword>
<dbReference type="EMBL" id="CATOUU010000200">
    <property type="protein sequence ID" value="CAI9920520.1"/>
    <property type="molecule type" value="Genomic_DNA"/>
</dbReference>
<evidence type="ECO:0000259" key="6">
    <source>
        <dbReference type="PROSITE" id="PS50237"/>
    </source>
</evidence>
<evidence type="ECO:0000256" key="5">
    <source>
        <dbReference type="PROSITE-ProRule" id="PRU00104"/>
    </source>
</evidence>
<dbReference type="GO" id="GO:0000209">
    <property type="term" value="P:protein polyubiquitination"/>
    <property type="evidence" value="ECO:0007669"/>
    <property type="project" value="InterPro"/>
</dbReference>
<dbReference type="Gene3D" id="3.90.1750.10">
    <property type="entry name" value="Hect, E3 ligase catalytic domains"/>
    <property type="match status" value="1"/>
</dbReference>
<dbReference type="PROSITE" id="PS50237">
    <property type="entry name" value="HECT"/>
    <property type="match status" value="1"/>
</dbReference>
<feature type="active site" description="Glycyl thioester intermediate" evidence="5">
    <location>
        <position position="618"/>
    </location>
</feature>
<dbReference type="PANTHER" id="PTHR45700">
    <property type="entry name" value="UBIQUITIN-PROTEIN LIGASE E3C"/>
    <property type="match status" value="1"/>
</dbReference>
<evidence type="ECO:0000256" key="2">
    <source>
        <dbReference type="ARBA" id="ARBA00012485"/>
    </source>
</evidence>
<dbReference type="AlphaFoldDB" id="A0AA86NJP5"/>
<protein>
    <recommendedName>
        <fullName evidence="2">HECT-type E3 ubiquitin transferase</fullName>
        <ecNumber evidence="2">2.3.2.26</ecNumber>
    </recommendedName>
</protein>
<dbReference type="Gene3D" id="3.30.2160.10">
    <property type="entry name" value="Hect, E3 ligase catalytic domain"/>
    <property type="match status" value="1"/>
</dbReference>
<reference evidence="7" key="1">
    <citation type="submission" date="2023-06" db="EMBL/GenBank/DDBJ databases">
        <authorList>
            <person name="Kurt Z."/>
        </authorList>
    </citation>
    <scope>NUCLEOTIDE SEQUENCE</scope>
</reference>
<dbReference type="GO" id="GO:0006511">
    <property type="term" value="P:ubiquitin-dependent protein catabolic process"/>
    <property type="evidence" value="ECO:0007669"/>
    <property type="project" value="TreeGrafter"/>
</dbReference>
<evidence type="ECO:0000313" key="8">
    <source>
        <dbReference type="EMBL" id="CAL6061405.1"/>
    </source>
</evidence>
<dbReference type="SUPFAM" id="SSF56204">
    <property type="entry name" value="Hect, E3 ligase catalytic domain"/>
    <property type="match status" value="1"/>
</dbReference>
<dbReference type="GO" id="GO:0016874">
    <property type="term" value="F:ligase activity"/>
    <property type="evidence" value="ECO:0007669"/>
    <property type="project" value="UniProtKB-KW"/>
</dbReference>
<dbReference type="Pfam" id="PF00632">
    <property type="entry name" value="HECT"/>
    <property type="match status" value="1"/>
</dbReference>
<keyword evidence="7" id="KW-0436">Ligase</keyword>
<dbReference type="InterPro" id="IPR035983">
    <property type="entry name" value="Hect_E3_ubiquitin_ligase"/>
</dbReference>
<dbReference type="GO" id="GO:0061630">
    <property type="term" value="F:ubiquitin protein ligase activity"/>
    <property type="evidence" value="ECO:0007669"/>
    <property type="project" value="UniProtKB-EC"/>
</dbReference>
<comment type="catalytic activity">
    <reaction evidence="1">
        <text>S-ubiquitinyl-[E2 ubiquitin-conjugating enzyme]-L-cysteine + [acceptor protein]-L-lysine = [E2 ubiquitin-conjugating enzyme]-L-cysteine + N(6)-ubiquitinyl-[acceptor protein]-L-lysine.</text>
        <dbReference type="EC" id="2.3.2.26"/>
    </reaction>
</comment>
<dbReference type="EC" id="2.3.2.26" evidence="2"/>
<dbReference type="EMBL" id="CAXDID020000234">
    <property type="protein sequence ID" value="CAL6061405.1"/>
    <property type="molecule type" value="Genomic_DNA"/>
</dbReference>